<name>A0A087VUZ8_9BIFI</name>
<evidence type="ECO:0000313" key="3">
    <source>
        <dbReference type="Proteomes" id="UP000028569"/>
    </source>
</evidence>
<proteinExistence type="predicted"/>
<dbReference type="HOGENOM" id="CLU_070562_2_0_11"/>
<dbReference type="InterPro" id="IPR000415">
    <property type="entry name" value="Nitroreductase-like"/>
</dbReference>
<dbReference type="RefSeq" id="WP_033490931.1">
    <property type="nucleotide sequence ID" value="NZ_CP006018.1"/>
</dbReference>
<feature type="domain" description="Putative nitroreductase TM1586" evidence="1">
    <location>
        <begin position="7"/>
        <end position="243"/>
    </location>
</feature>
<keyword evidence="3" id="KW-1185">Reference proteome</keyword>
<dbReference type="OrthoDB" id="9814075at2"/>
<organism evidence="2 3">
    <name type="scientific">Bifidobacterium [indicum] DSM 20214 = LMG 11587</name>
    <dbReference type="NCBI Taxonomy" id="1341694"/>
    <lineage>
        <taxon>Bacteria</taxon>
        <taxon>Bacillati</taxon>
        <taxon>Actinomycetota</taxon>
        <taxon>Actinomycetes</taxon>
        <taxon>Bifidobacteriales</taxon>
        <taxon>Bifidobacteriaceae</taxon>
        <taxon>Bifidobacterium</taxon>
    </lineage>
</organism>
<accession>A0A087VUZ8</accession>
<protein>
    <submittedName>
        <fullName evidence="2">Nitroreductase</fullName>
    </submittedName>
</protein>
<dbReference type="EMBL" id="CP006018">
    <property type="protein sequence ID" value="AIC92118.1"/>
    <property type="molecule type" value="Genomic_DNA"/>
</dbReference>
<dbReference type="GO" id="GO:0016491">
    <property type="term" value="F:oxidoreductase activity"/>
    <property type="evidence" value="ECO:0007669"/>
    <property type="project" value="InterPro"/>
</dbReference>
<dbReference type="KEGG" id="bii:BINDI_0849"/>
<dbReference type="Gene3D" id="3.40.109.10">
    <property type="entry name" value="NADH Oxidase"/>
    <property type="match status" value="1"/>
</dbReference>
<sequence>MTEHTQLIDALNVRITTRHYDPSPIDADTIRQLSSTLSAINMLSGLDIQLVTDAPDVFSEVNTSGHFANAANYLALVGPRGDLESVEKAGFYGQRLVLTATLYGLGTGWVAGSWDSEAAQRHCRVTPSQDLYLGITIGNSVTEADYGNQDYSQLCQRQARHRSSKSYEELTAPMSQEDRTSAPDWFKSGVNAAAKAPSSMNGQPILFTWDRDSGDAVARLDDSAETGSPVDLGIAKLNFQIGAGGGTWVWGNEGHFIRA</sequence>
<evidence type="ECO:0000313" key="2">
    <source>
        <dbReference type="EMBL" id="AIC92118.1"/>
    </source>
</evidence>
<dbReference type="Pfam" id="PF14512">
    <property type="entry name" value="TM1586_NiRdase"/>
    <property type="match status" value="1"/>
</dbReference>
<reference evidence="2 3" key="1">
    <citation type="journal article" date="2014" name="Appl. Environ. Microbiol.">
        <title>Genomic encyclopedia of type strains of the genus Bifidobacterium.</title>
        <authorList>
            <person name="Milani C."/>
            <person name="Lugli G.A."/>
            <person name="Duranti S."/>
            <person name="Turroni F."/>
            <person name="Bottacini F."/>
            <person name="Mangifesta M."/>
            <person name="Sanchez B."/>
            <person name="Viappiani A."/>
            <person name="Mancabelli L."/>
            <person name="Taminiau B."/>
            <person name="Delcenserie V."/>
            <person name="Barrangou R."/>
            <person name="Margolles A."/>
            <person name="van Sinderen D."/>
            <person name="Ventura M."/>
        </authorList>
    </citation>
    <scope>NUCLEOTIDE SEQUENCE [LARGE SCALE GENOMIC DNA]</scope>
    <source>
        <strain evidence="2 3">LMG 11587</strain>
    </source>
</reference>
<evidence type="ECO:0000259" key="1">
    <source>
        <dbReference type="Pfam" id="PF14512"/>
    </source>
</evidence>
<dbReference type="AlphaFoldDB" id="A0A087VUZ8"/>
<dbReference type="SUPFAM" id="SSF55469">
    <property type="entry name" value="FMN-dependent nitroreductase-like"/>
    <property type="match status" value="1"/>
</dbReference>
<gene>
    <name evidence="2" type="ORF">BINDI_0849</name>
</gene>
<dbReference type="Proteomes" id="UP000028569">
    <property type="component" value="Chromosome"/>
</dbReference>
<dbReference type="InterPro" id="IPR029478">
    <property type="entry name" value="TM1586_NiRdase"/>
</dbReference>